<evidence type="ECO:0000313" key="2">
    <source>
        <dbReference type="Proteomes" id="UP000790377"/>
    </source>
</evidence>
<gene>
    <name evidence="1" type="ORF">BJ138DRAFT_1076101</name>
</gene>
<reference evidence="1" key="1">
    <citation type="journal article" date="2021" name="New Phytol.">
        <title>Evolutionary innovations through gain and loss of genes in the ectomycorrhizal Boletales.</title>
        <authorList>
            <person name="Wu G."/>
            <person name="Miyauchi S."/>
            <person name="Morin E."/>
            <person name="Kuo A."/>
            <person name="Drula E."/>
            <person name="Varga T."/>
            <person name="Kohler A."/>
            <person name="Feng B."/>
            <person name="Cao Y."/>
            <person name="Lipzen A."/>
            <person name="Daum C."/>
            <person name="Hundley H."/>
            <person name="Pangilinan J."/>
            <person name="Johnson J."/>
            <person name="Barry K."/>
            <person name="LaButti K."/>
            <person name="Ng V."/>
            <person name="Ahrendt S."/>
            <person name="Min B."/>
            <person name="Choi I.G."/>
            <person name="Park H."/>
            <person name="Plett J.M."/>
            <person name="Magnuson J."/>
            <person name="Spatafora J.W."/>
            <person name="Nagy L.G."/>
            <person name="Henrissat B."/>
            <person name="Grigoriev I.V."/>
            <person name="Yang Z.L."/>
            <person name="Xu J."/>
            <person name="Martin F.M."/>
        </authorList>
    </citation>
    <scope>NUCLEOTIDE SEQUENCE</scope>
    <source>
        <strain evidence="1">ATCC 28755</strain>
    </source>
</reference>
<comment type="caution">
    <text evidence="1">The sequence shown here is derived from an EMBL/GenBank/DDBJ whole genome shotgun (WGS) entry which is preliminary data.</text>
</comment>
<proteinExistence type="predicted"/>
<accession>A0ACB8AS53</accession>
<evidence type="ECO:0000313" key="1">
    <source>
        <dbReference type="EMBL" id="KAH7915984.1"/>
    </source>
</evidence>
<sequence>MENTPSKHTSSSPEATYPPQAPSSSPPPSPIITHHPARLSGSFPVTGIVHSAASGAHYSGGSVMESAQHRTSSTSQAKPDDGNEHPDRKELMDALKELYCCRPTIEIFERWWDPNAVFEDPLANAHGFDQYAPQWFGMPRIFSKSETLSARIMSSTRSPNRLIYSQQQEYIVRYTGSKKVIDSVVEVDLNEDDKITHMVEKWGGNDPPSGYIANLLRGMNTRVIPWLVKIPKH</sequence>
<protein>
    <submittedName>
        <fullName evidence="1">Uncharacterized protein</fullName>
    </submittedName>
</protein>
<organism evidence="1 2">
    <name type="scientific">Hygrophoropsis aurantiaca</name>
    <dbReference type="NCBI Taxonomy" id="72124"/>
    <lineage>
        <taxon>Eukaryota</taxon>
        <taxon>Fungi</taxon>
        <taxon>Dikarya</taxon>
        <taxon>Basidiomycota</taxon>
        <taxon>Agaricomycotina</taxon>
        <taxon>Agaricomycetes</taxon>
        <taxon>Agaricomycetidae</taxon>
        <taxon>Boletales</taxon>
        <taxon>Coniophorineae</taxon>
        <taxon>Hygrophoropsidaceae</taxon>
        <taxon>Hygrophoropsis</taxon>
    </lineage>
</organism>
<dbReference type="EMBL" id="MU267594">
    <property type="protein sequence ID" value="KAH7915984.1"/>
    <property type="molecule type" value="Genomic_DNA"/>
</dbReference>
<keyword evidence="2" id="KW-1185">Reference proteome</keyword>
<name>A0ACB8AS53_9AGAM</name>
<dbReference type="Proteomes" id="UP000790377">
    <property type="component" value="Unassembled WGS sequence"/>
</dbReference>